<gene>
    <name evidence="4" type="ORF">LDJ79_09680</name>
</gene>
<name>A0ABS7YL15_9VIBR</name>
<evidence type="ECO:0000256" key="1">
    <source>
        <dbReference type="ARBA" id="ARBA00022801"/>
    </source>
</evidence>
<dbReference type="Pfam" id="PF20434">
    <property type="entry name" value="BD-FAE"/>
    <property type="match status" value="1"/>
</dbReference>
<evidence type="ECO:0000259" key="3">
    <source>
        <dbReference type="Pfam" id="PF20434"/>
    </source>
</evidence>
<dbReference type="SUPFAM" id="SSF53474">
    <property type="entry name" value="alpha/beta-Hydrolases"/>
    <property type="match status" value="1"/>
</dbReference>
<keyword evidence="1 4" id="KW-0378">Hydrolase</keyword>
<dbReference type="Gene3D" id="3.40.50.1820">
    <property type="entry name" value="alpha/beta hydrolase"/>
    <property type="match status" value="1"/>
</dbReference>
<evidence type="ECO:0000313" key="4">
    <source>
        <dbReference type="EMBL" id="MCA2016380.1"/>
    </source>
</evidence>
<keyword evidence="5" id="KW-1185">Reference proteome</keyword>
<protein>
    <submittedName>
        <fullName evidence="4">Alpha/beta hydrolase</fullName>
    </submittedName>
</protein>
<proteinExistence type="predicted"/>
<feature type="signal peptide" evidence="2">
    <location>
        <begin position="1"/>
        <end position="27"/>
    </location>
</feature>
<feature type="domain" description="BD-FAE-like" evidence="3">
    <location>
        <begin position="81"/>
        <end position="275"/>
    </location>
</feature>
<dbReference type="GO" id="GO:0016787">
    <property type="term" value="F:hydrolase activity"/>
    <property type="evidence" value="ECO:0007669"/>
    <property type="project" value="UniProtKB-KW"/>
</dbReference>
<accession>A0ABS7YL15</accession>
<evidence type="ECO:0000256" key="2">
    <source>
        <dbReference type="SAM" id="SignalP"/>
    </source>
</evidence>
<dbReference type="InterPro" id="IPR049492">
    <property type="entry name" value="BD-FAE-like_dom"/>
</dbReference>
<reference evidence="5" key="1">
    <citation type="submission" date="2023-07" db="EMBL/GenBank/DDBJ databases">
        <title>Molecular identification of indigenous halophilic bacteria isolated from red sea cost, biodegradation of synthetic dyes and assessment of degraded metabolite toxicity.</title>
        <authorList>
            <person name="Chaieb K."/>
            <person name="Altayb H.N."/>
        </authorList>
    </citation>
    <scope>NUCLEOTIDE SEQUENCE [LARGE SCALE GENOMIC DNA]</scope>
    <source>
        <strain evidence="5">K20</strain>
    </source>
</reference>
<evidence type="ECO:0000313" key="5">
    <source>
        <dbReference type="Proteomes" id="UP001199044"/>
    </source>
</evidence>
<dbReference type="PANTHER" id="PTHR48081:SF6">
    <property type="entry name" value="PEPTIDASE S9 PROLYL OLIGOPEPTIDASE CATALYTIC DOMAIN-CONTAINING PROTEIN"/>
    <property type="match status" value="1"/>
</dbReference>
<comment type="caution">
    <text evidence="4">The sequence shown here is derived from an EMBL/GenBank/DDBJ whole genome shotgun (WGS) entry which is preliminary data.</text>
</comment>
<dbReference type="Proteomes" id="UP001199044">
    <property type="component" value="Unassembled WGS sequence"/>
</dbReference>
<feature type="chain" id="PRO_5045723684" evidence="2">
    <location>
        <begin position="28"/>
        <end position="321"/>
    </location>
</feature>
<organism evidence="4 5">
    <name type="scientific">Vibrio tritonius</name>
    <dbReference type="NCBI Taxonomy" id="1435069"/>
    <lineage>
        <taxon>Bacteria</taxon>
        <taxon>Pseudomonadati</taxon>
        <taxon>Pseudomonadota</taxon>
        <taxon>Gammaproteobacteria</taxon>
        <taxon>Vibrionales</taxon>
        <taxon>Vibrionaceae</taxon>
        <taxon>Vibrio</taxon>
    </lineage>
</organism>
<dbReference type="InterPro" id="IPR050300">
    <property type="entry name" value="GDXG_lipolytic_enzyme"/>
</dbReference>
<keyword evidence="2" id="KW-0732">Signal</keyword>
<sequence length="321" mass="35683">MITNQRIRGLGLSVAFVLFASLAPVSAAPLTAEQSFPIWPNTVENNNPSPKETVIERSKVAAIHDRAWVNITQSELLAFPTNKSSNCSIVLAPGGGYQRVVFDKEGLDIVPALNEHGLNVFILKYRLPNAQASDREWQPLEDAQRAVRFIRAHAKEWQINNQCVGILGFSAGGQLASSLASQFDRTVYTPIDSADTLSARPDFVGLMYPVITMEKKYTHNGTRKVLLGESPSKQQIQQHSAEKWVTENTPPAFIGLANDDKSVNQMNSIRFYEALHKNNVPVEMHIFQKSGHGFGIRNAKGTAKEWLPLFTQWLEQNQFAG</sequence>
<dbReference type="InterPro" id="IPR029058">
    <property type="entry name" value="AB_hydrolase_fold"/>
</dbReference>
<dbReference type="RefSeq" id="WP_225250426.1">
    <property type="nucleotide sequence ID" value="NZ_JAIWIU010000056.1"/>
</dbReference>
<dbReference type="PANTHER" id="PTHR48081">
    <property type="entry name" value="AB HYDROLASE SUPERFAMILY PROTEIN C4A8.06C"/>
    <property type="match status" value="1"/>
</dbReference>
<dbReference type="EMBL" id="JAIWIU010000056">
    <property type="protein sequence ID" value="MCA2016380.1"/>
    <property type="molecule type" value="Genomic_DNA"/>
</dbReference>